<protein>
    <submittedName>
        <fullName evidence="2">Uncharacterized protein</fullName>
    </submittedName>
</protein>
<reference evidence="2" key="3">
    <citation type="submission" date="2022-06" db="UniProtKB">
        <authorList>
            <consortium name="EnsemblPlants"/>
        </authorList>
    </citation>
    <scope>IDENTIFICATION</scope>
</reference>
<reference evidence="3" key="1">
    <citation type="journal article" date="2013" name="Nature">
        <title>Draft genome of the wheat A-genome progenitor Triticum urartu.</title>
        <authorList>
            <person name="Ling H.Q."/>
            <person name="Zhao S."/>
            <person name="Liu D."/>
            <person name="Wang J."/>
            <person name="Sun H."/>
            <person name="Zhang C."/>
            <person name="Fan H."/>
            <person name="Li D."/>
            <person name="Dong L."/>
            <person name="Tao Y."/>
            <person name="Gao C."/>
            <person name="Wu H."/>
            <person name="Li Y."/>
            <person name="Cui Y."/>
            <person name="Guo X."/>
            <person name="Zheng S."/>
            <person name="Wang B."/>
            <person name="Yu K."/>
            <person name="Liang Q."/>
            <person name="Yang W."/>
            <person name="Lou X."/>
            <person name="Chen J."/>
            <person name="Feng M."/>
            <person name="Jian J."/>
            <person name="Zhang X."/>
            <person name="Luo G."/>
            <person name="Jiang Y."/>
            <person name="Liu J."/>
            <person name="Wang Z."/>
            <person name="Sha Y."/>
            <person name="Zhang B."/>
            <person name="Wu H."/>
            <person name="Tang D."/>
            <person name="Shen Q."/>
            <person name="Xue P."/>
            <person name="Zou S."/>
            <person name="Wang X."/>
            <person name="Liu X."/>
            <person name="Wang F."/>
            <person name="Yang Y."/>
            <person name="An X."/>
            <person name="Dong Z."/>
            <person name="Zhang K."/>
            <person name="Zhang X."/>
            <person name="Luo M.C."/>
            <person name="Dvorak J."/>
            <person name="Tong Y."/>
            <person name="Wang J."/>
            <person name="Yang H."/>
            <person name="Li Z."/>
            <person name="Wang D."/>
            <person name="Zhang A."/>
            <person name="Wang J."/>
        </authorList>
    </citation>
    <scope>NUCLEOTIDE SEQUENCE</scope>
    <source>
        <strain evidence="3">cv. G1812</strain>
    </source>
</reference>
<reference evidence="2" key="2">
    <citation type="submission" date="2018-03" db="EMBL/GenBank/DDBJ databases">
        <title>The Triticum urartu genome reveals the dynamic nature of wheat genome evolution.</title>
        <authorList>
            <person name="Ling H."/>
            <person name="Ma B."/>
            <person name="Shi X."/>
            <person name="Liu H."/>
            <person name="Dong L."/>
            <person name="Sun H."/>
            <person name="Cao Y."/>
            <person name="Gao Q."/>
            <person name="Zheng S."/>
            <person name="Li Y."/>
            <person name="Yu Y."/>
            <person name="Du H."/>
            <person name="Qi M."/>
            <person name="Li Y."/>
            <person name="Yu H."/>
            <person name="Cui Y."/>
            <person name="Wang N."/>
            <person name="Chen C."/>
            <person name="Wu H."/>
            <person name="Zhao Y."/>
            <person name="Zhang J."/>
            <person name="Li Y."/>
            <person name="Zhou W."/>
            <person name="Zhang B."/>
            <person name="Hu W."/>
            <person name="Eijk M."/>
            <person name="Tang J."/>
            <person name="Witsenboer H."/>
            <person name="Zhao S."/>
            <person name="Li Z."/>
            <person name="Zhang A."/>
            <person name="Wang D."/>
            <person name="Liang C."/>
        </authorList>
    </citation>
    <scope>NUCLEOTIDE SEQUENCE [LARGE SCALE GENOMIC DNA]</scope>
    <source>
        <strain evidence="2">cv. G1812</strain>
    </source>
</reference>
<feature type="region of interest" description="Disordered" evidence="1">
    <location>
        <begin position="1"/>
        <end position="28"/>
    </location>
</feature>
<proteinExistence type="predicted"/>
<evidence type="ECO:0000256" key="1">
    <source>
        <dbReference type="SAM" id="MobiDB-lite"/>
    </source>
</evidence>
<sequence length="90" mass="10193">MPILSRSECQEREPPPSSPPHQGGQIDLGSFPLILRPANSKMINIYFSKIYGIQVHRRNQITRAVTYSYAYADAQLTLTSNFSISFFSIQ</sequence>
<evidence type="ECO:0000313" key="2">
    <source>
        <dbReference type="EnsemblPlants" id="TuG1812G0700003346.01.T01.cds324038"/>
    </source>
</evidence>
<name>A0A8R7QZY9_TRIUA</name>
<dbReference type="AlphaFoldDB" id="A0A8R7QZY9"/>
<dbReference type="EnsemblPlants" id="TuG1812G0700003346.01.T01">
    <property type="protein sequence ID" value="TuG1812G0700003346.01.T01.cds324038"/>
    <property type="gene ID" value="TuG1812G0700003346.01"/>
</dbReference>
<organism evidence="2 3">
    <name type="scientific">Triticum urartu</name>
    <name type="common">Red wild einkorn</name>
    <name type="synonym">Crithodium urartu</name>
    <dbReference type="NCBI Taxonomy" id="4572"/>
    <lineage>
        <taxon>Eukaryota</taxon>
        <taxon>Viridiplantae</taxon>
        <taxon>Streptophyta</taxon>
        <taxon>Embryophyta</taxon>
        <taxon>Tracheophyta</taxon>
        <taxon>Spermatophyta</taxon>
        <taxon>Magnoliopsida</taxon>
        <taxon>Liliopsida</taxon>
        <taxon>Poales</taxon>
        <taxon>Poaceae</taxon>
        <taxon>BOP clade</taxon>
        <taxon>Pooideae</taxon>
        <taxon>Triticodae</taxon>
        <taxon>Triticeae</taxon>
        <taxon>Triticinae</taxon>
        <taxon>Triticum</taxon>
    </lineage>
</organism>
<dbReference type="Gramene" id="TuG1812G0700003346.01.T01">
    <property type="protein sequence ID" value="TuG1812G0700003346.01.T01.cds324038"/>
    <property type="gene ID" value="TuG1812G0700003346.01"/>
</dbReference>
<keyword evidence="3" id="KW-1185">Reference proteome</keyword>
<evidence type="ECO:0000313" key="3">
    <source>
        <dbReference type="Proteomes" id="UP000015106"/>
    </source>
</evidence>
<dbReference type="Proteomes" id="UP000015106">
    <property type="component" value="Chromosome 7"/>
</dbReference>
<accession>A0A8R7QZY9</accession>